<keyword evidence="2" id="KW-0812">Transmembrane</keyword>
<evidence type="ECO:0000256" key="2">
    <source>
        <dbReference type="SAM" id="Phobius"/>
    </source>
</evidence>
<dbReference type="AlphaFoldDB" id="A0A1Y2F4W3"/>
<reference evidence="3 4" key="1">
    <citation type="submission" date="2016-07" db="EMBL/GenBank/DDBJ databases">
        <title>Pervasive Adenine N6-methylation of Active Genes in Fungi.</title>
        <authorList>
            <consortium name="DOE Joint Genome Institute"/>
            <person name="Mondo S.J."/>
            <person name="Dannebaum R.O."/>
            <person name="Kuo R.C."/>
            <person name="Labutti K."/>
            <person name="Haridas S."/>
            <person name="Kuo A."/>
            <person name="Salamov A."/>
            <person name="Ahrendt S.R."/>
            <person name="Lipzen A."/>
            <person name="Sullivan W."/>
            <person name="Andreopoulos W.B."/>
            <person name="Clum A."/>
            <person name="Lindquist E."/>
            <person name="Daum C."/>
            <person name="Ramamoorthy G.K."/>
            <person name="Gryganskyi A."/>
            <person name="Culley D."/>
            <person name="Magnuson J.K."/>
            <person name="James T.Y."/>
            <person name="O'Malley M.A."/>
            <person name="Stajich J.E."/>
            <person name="Spatafora J.W."/>
            <person name="Visel A."/>
            <person name="Grigoriev I.V."/>
        </authorList>
    </citation>
    <scope>NUCLEOTIDE SEQUENCE [LARGE SCALE GENOMIC DNA]</scope>
    <source>
        <strain evidence="3 4">62-1032</strain>
    </source>
</reference>
<evidence type="ECO:0000313" key="3">
    <source>
        <dbReference type="EMBL" id="ORY78922.1"/>
    </source>
</evidence>
<accession>A0A1Y2F4W3</accession>
<name>A0A1Y2F4W3_9BASI</name>
<dbReference type="STRING" id="106004.A0A1Y2F4W3"/>
<dbReference type="OrthoDB" id="2526784at2759"/>
<dbReference type="Proteomes" id="UP000193467">
    <property type="component" value="Unassembled WGS sequence"/>
</dbReference>
<feature type="region of interest" description="Disordered" evidence="1">
    <location>
        <begin position="99"/>
        <end position="121"/>
    </location>
</feature>
<sequence length="615" mass="68268">MSHVRRRSETRLPSLPASPVHHIPTAPSPLRRAPTPAPYKLSPSFRSRSHRRSLSLLLAALSLLMGCMILFNVLSAGDSKLLQVSHAVGEGARRVVPGIHQQEQLQRPPKALEDQEKDDEQQRWEVVQLEKEHGAREIVEETEEDGRRVEGAPSQQAEQQQQAADDEEEQTVASTDKSLPLCKRTMLFKMAGLHGFGSEFNLLIRAASLARRFDYTLLPVDSTSWNYGDVSSFFTPPPLTCRPPRDSTRRVSMTFDDEDVDGDGDEGPTGINLQWTKSDHVVWSHRNLDGLDRAIVGLFTNEDEVGELHRWDLEKLSLAHRRKEKKEGHAELLPADQTVPEAYRGVFKRQAELATSLWRPTEEISAMVKKVEDELKLVETGREKKEAGDLTIGVHVRLGDKYMEAAHIGPQAYAEDLIPEPIATSEPGLHADALTSYLTAATELVFSILTTSLDHSSAAASPNAWKGKPTLVIMSDDGGAWKAFAEHKLGKRFRVVGTPVAKVEGDFEMAKAKGKKMVKKAKKLVKRQEKGIDPLAKDGGFNEISFNSMSLPARVALTKTFVRDVSLLAEHADGLVLTASSNVGRLLLLLAGEEKVLEGRVRSLDTRWFPTSQFY</sequence>
<comment type="caution">
    <text evidence="3">The sequence shown here is derived from an EMBL/GenBank/DDBJ whole genome shotgun (WGS) entry which is preliminary data.</text>
</comment>
<feature type="region of interest" description="Disordered" evidence="1">
    <location>
        <begin position="1"/>
        <end position="45"/>
    </location>
</feature>
<dbReference type="PANTHER" id="PTHR13132">
    <property type="entry name" value="ALPHA- 1,6 -FUCOSYLTRANSFERASE"/>
    <property type="match status" value="1"/>
</dbReference>
<feature type="compositionally biased region" description="Basic and acidic residues" evidence="1">
    <location>
        <begin position="110"/>
        <end position="121"/>
    </location>
</feature>
<dbReference type="EMBL" id="MCGR01000028">
    <property type="protein sequence ID" value="ORY78922.1"/>
    <property type="molecule type" value="Genomic_DNA"/>
</dbReference>
<feature type="transmembrane region" description="Helical" evidence="2">
    <location>
        <begin position="54"/>
        <end position="74"/>
    </location>
</feature>
<feature type="region of interest" description="Disordered" evidence="1">
    <location>
        <begin position="135"/>
        <end position="176"/>
    </location>
</feature>
<proteinExistence type="predicted"/>
<feature type="compositionally biased region" description="Basic and acidic residues" evidence="1">
    <location>
        <begin position="135"/>
        <end position="150"/>
    </location>
</feature>
<evidence type="ECO:0000256" key="1">
    <source>
        <dbReference type="SAM" id="MobiDB-lite"/>
    </source>
</evidence>
<dbReference type="GO" id="GO:0006487">
    <property type="term" value="P:protein N-linked glycosylation"/>
    <property type="evidence" value="ECO:0007669"/>
    <property type="project" value="TreeGrafter"/>
</dbReference>
<organism evidence="3 4">
    <name type="scientific">Leucosporidium creatinivorum</name>
    <dbReference type="NCBI Taxonomy" id="106004"/>
    <lineage>
        <taxon>Eukaryota</taxon>
        <taxon>Fungi</taxon>
        <taxon>Dikarya</taxon>
        <taxon>Basidiomycota</taxon>
        <taxon>Pucciniomycotina</taxon>
        <taxon>Microbotryomycetes</taxon>
        <taxon>Leucosporidiales</taxon>
        <taxon>Leucosporidium</taxon>
    </lineage>
</organism>
<protein>
    <submittedName>
        <fullName evidence="3">Uncharacterized protein</fullName>
    </submittedName>
</protein>
<gene>
    <name evidence="3" type="ORF">BCR35DRAFT_304956</name>
</gene>
<dbReference type="GO" id="GO:0046921">
    <property type="term" value="F:alpha-(1-&gt;6)-fucosyltransferase activity"/>
    <property type="evidence" value="ECO:0007669"/>
    <property type="project" value="TreeGrafter"/>
</dbReference>
<keyword evidence="4" id="KW-1185">Reference proteome</keyword>
<keyword evidence="2" id="KW-0472">Membrane</keyword>
<dbReference type="PANTHER" id="PTHR13132:SF29">
    <property type="entry name" value="ALPHA-(1,6)-FUCOSYLTRANSFERASE"/>
    <property type="match status" value="1"/>
</dbReference>
<evidence type="ECO:0000313" key="4">
    <source>
        <dbReference type="Proteomes" id="UP000193467"/>
    </source>
</evidence>
<dbReference type="InParanoid" id="A0A1Y2F4W3"/>
<keyword evidence="2" id="KW-1133">Transmembrane helix</keyword>